<accession>A0A2M8IXL4</accession>
<protein>
    <submittedName>
        <fullName evidence="5">GNAT family N-acetyltransferase</fullName>
    </submittedName>
</protein>
<evidence type="ECO:0000256" key="2">
    <source>
        <dbReference type="ARBA" id="ARBA00023315"/>
    </source>
</evidence>
<feature type="domain" description="N-acetyltransferase" evidence="4">
    <location>
        <begin position="24"/>
        <end position="180"/>
    </location>
</feature>
<dbReference type="Gene3D" id="3.40.630.30">
    <property type="match status" value="1"/>
</dbReference>
<keyword evidence="6" id="KW-1185">Reference proteome</keyword>
<dbReference type="OrthoDB" id="6172743at2"/>
<dbReference type="InterPro" id="IPR000182">
    <property type="entry name" value="GNAT_dom"/>
</dbReference>
<evidence type="ECO:0000256" key="3">
    <source>
        <dbReference type="SAM" id="MobiDB-lite"/>
    </source>
</evidence>
<sequence>MGAGRRRPAHGSDGRSDGGRLGNVTPRPALPADLPAAARLWHRAWHQAHDPLVPAGIAMMRSPEDFATRLAGFGAALRVVGPEGAPVGLCVIRADELHQLFVAADARGSGVAAALLADGESRLARNGIRQAWLDVVVGNQRALRFYAKHGWRQTRRQGFDVETPTGIFPVEIQYMEKTLAG</sequence>
<dbReference type="SUPFAM" id="SSF55729">
    <property type="entry name" value="Acyl-CoA N-acyltransferases (Nat)"/>
    <property type="match status" value="1"/>
</dbReference>
<evidence type="ECO:0000259" key="4">
    <source>
        <dbReference type="PROSITE" id="PS51186"/>
    </source>
</evidence>
<dbReference type="InterPro" id="IPR050832">
    <property type="entry name" value="Bact_Acetyltransf"/>
</dbReference>
<dbReference type="CDD" id="cd04301">
    <property type="entry name" value="NAT_SF"/>
    <property type="match status" value="1"/>
</dbReference>
<dbReference type="PANTHER" id="PTHR43877">
    <property type="entry name" value="AMINOALKYLPHOSPHONATE N-ACETYLTRANSFERASE-RELATED-RELATED"/>
    <property type="match status" value="1"/>
</dbReference>
<name>A0A2M8IXL4_9RHOB</name>
<evidence type="ECO:0000256" key="1">
    <source>
        <dbReference type="ARBA" id="ARBA00022679"/>
    </source>
</evidence>
<dbReference type="InterPro" id="IPR016181">
    <property type="entry name" value="Acyl_CoA_acyltransferase"/>
</dbReference>
<reference evidence="5 6" key="1">
    <citation type="journal article" date="2018" name="Int. J. Syst. Evol. Microbiol.">
        <title>Pseudooceanicola lipolyticus sp. nov., a marine alphaproteobacterium, reclassification of Oceanicola flagellatus as Pseudooceanicola flagellatus comb. nov. and emended description of the genus Pseudooceanicola.</title>
        <authorList>
            <person name="Huang M.-M."/>
            <person name="Guo L.-L."/>
            <person name="Wu Y.-H."/>
            <person name="Lai Q.-L."/>
            <person name="Shao Z.-Z."/>
            <person name="Wang C.-S."/>
            <person name="Wu M."/>
            <person name="Xu X.-W."/>
        </authorList>
    </citation>
    <scope>NUCLEOTIDE SEQUENCE [LARGE SCALE GENOMIC DNA]</scope>
    <source>
        <strain evidence="5 6">157</strain>
    </source>
</reference>
<proteinExistence type="predicted"/>
<dbReference type="PANTHER" id="PTHR43877:SF2">
    <property type="entry name" value="AMINOALKYLPHOSPHONATE N-ACETYLTRANSFERASE-RELATED"/>
    <property type="match status" value="1"/>
</dbReference>
<gene>
    <name evidence="5" type="ORF">CVM52_18145</name>
</gene>
<dbReference type="Pfam" id="PF00583">
    <property type="entry name" value="Acetyltransf_1"/>
    <property type="match status" value="1"/>
</dbReference>
<feature type="region of interest" description="Disordered" evidence="3">
    <location>
        <begin position="1"/>
        <end position="28"/>
    </location>
</feature>
<dbReference type="EMBL" id="PGTB01000105">
    <property type="protein sequence ID" value="PJE35234.1"/>
    <property type="molecule type" value="Genomic_DNA"/>
</dbReference>
<keyword evidence="2" id="KW-0012">Acyltransferase</keyword>
<evidence type="ECO:0000313" key="6">
    <source>
        <dbReference type="Proteomes" id="UP000231553"/>
    </source>
</evidence>
<dbReference type="PROSITE" id="PS51186">
    <property type="entry name" value="GNAT"/>
    <property type="match status" value="1"/>
</dbReference>
<comment type="caution">
    <text evidence="5">The sequence shown here is derived from an EMBL/GenBank/DDBJ whole genome shotgun (WGS) entry which is preliminary data.</text>
</comment>
<dbReference type="AlphaFoldDB" id="A0A2M8IXL4"/>
<evidence type="ECO:0000313" key="5">
    <source>
        <dbReference type="EMBL" id="PJE35234.1"/>
    </source>
</evidence>
<organism evidence="5 6">
    <name type="scientific">Pseudooceanicola lipolyticus</name>
    <dbReference type="NCBI Taxonomy" id="2029104"/>
    <lineage>
        <taxon>Bacteria</taxon>
        <taxon>Pseudomonadati</taxon>
        <taxon>Pseudomonadota</taxon>
        <taxon>Alphaproteobacteria</taxon>
        <taxon>Rhodobacterales</taxon>
        <taxon>Paracoccaceae</taxon>
        <taxon>Pseudooceanicola</taxon>
    </lineage>
</organism>
<keyword evidence="1 5" id="KW-0808">Transferase</keyword>
<dbReference type="Proteomes" id="UP000231553">
    <property type="component" value="Unassembled WGS sequence"/>
</dbReference>
<dbReference type="GO" id="GO:0016747">
    <property type="term" value="F:acyltransferase activity, transferring groups other than amino-acyl groups"/>
    <property type="evidence" value="ECO:0007669"/>
    <property type="project" value="InterPro"/>
</dbReference>